<organism evidence="1 2">
    <name type="scientific">Kingdonia uniflora</name>
    <dbReference type="NCBI Taxonomy" id="39325"/>
    <lineage>
        <taxon>Eukaryota</taxon>
        <taxon>Viridiplantae</taxon>
        <taxon>Streptophyta</taxon>
        <taxon>Embryophyta</taxon>
        <taxon>Tracheophyta</taxon>
        <taxon>Spermatophyta</taxon>
        <taxon>Magnoliopsida</taxon>
        <taxon>Ranunculales</taxon>
        <taxon>Circaeasteraceae</taxon>
        <taxon>Kingdonia</taxon>
    </lineage>
</organism>
<proteinExistence type="predicted"/>
<protein>
    <submittedName>
        <fullName evidence="1">Uncharacterized protein</fullName>
    </submittedName>
</protein>
<dbReference type="OrthoDB" id="10275355at2759"/>
<name>A0A7J7MAB6_9MAGN</name>
<dbReference type="EMBL" id="JACGCM010001659">
    <property type="protein sequence ID" value="KAF6151831.1"/>
    <property type="molecule type" value="Genomic_DNA"/>
</dbReference>
<accession>A0A7J7MAB6</accession>
<comment type="caution">
    <text evidence="1">The sequence shown here is derived from an EMBL/GenBank/DDBJ whole genome shotgun (WGS) entry which is preliminary data.</text>
</comment>
<gene>
    <name evidence="1" type="ORF">GIB67_010405</name>
</gene>
<sequence length="54" mass="6145">MSRVWNVDTNGNHEKMAMGMKMMKPIPASYKRAIERTDFHNRSCFTTGLQAAAI</sequence>
<keyword evidence="2" id="KW-1185">Reference proteome</keyword>
<dbReference type="AlphaFoldDB" id="A0A7J7MAB6"/>
<evidence type="ECO:0000313" key="1">
    <source>
        <dbReference type="EMBL" id="KAF6151831.1"/>
    </source>
</evidence>
<reference evidence="1 2" key="1">
    <citation type="journal article" date="2020" name="IScience">
        <title>Genome Sequencing of the Endangered Kingdonia uniflora (Circaeasteraceae, Ranunculales) Reveals Potential Mechanisms of Evolutionary Specialization.</title>
        <authorList>
            <person name="Sun Y."/>
            <person name="Deng T."/>
            <person name="Zhang A."/>
            <person name="Moore M.J."/>
            <person name="Landis J.B."/>
            <person name="Lin N."/>
            <person name="Zhang H."/>
            <person name="Zhang X."/>
            <person name="Huang J."/>
            <person name="Zhang X."/>
            <person name="Sun H."/>
            <person name="Wang H."/>
        </authorList>
    </citation>
    <scope>NUCLEOTIDE SEQUENCE [LARGE SCALE GENOMIC DNA]</scope>
    <source>
        <strain evidence="1">TB1705</strain>
        <tissue evidence="1">Leaf</tissue>
    </source>
</reference>
<evidence type="ECO:0000313" key="2">
    <source>
        <dbReference type="Proteomes" id="UP000541444"/>
    </source>
</evidence>
<dbReference type="Proteomes" id="UP000541444">
    <property type="component" value="Unassembled WGS sequence"/>
</dbReference>